<organism evidence="3 4">
    <name type="scientific">Mariniflexile ostreae</name>
    <dbReference type="NCBI Taxonomy" id="1520892"/>
    <lineage>
        <taxon>Bacteria</taxon>
        <taxon>Pseudomonadati</taxon>
        <taxon>Bacteroidota</taxon>
        <taxon>Flavobacteriia</taxon>
        <taxon>Flavobacteriales</taxon>
        <taxon>Flavobacteriaceae</taxon>
        <taxon>Mariniflexile</taxon>
    </lineage>
</organism>
<dbReference type="EC" id="1.1.1.-" evidence="3"/>
<dbReference type="PROSITE" id="PS00061">
    <property type="entry name" value="ADH_SHORT"/>
    <property type="match status" value="1"/>
</dbReference>
<accession>A0ABV5FA59</accession>
<gene>
    <name evidence="3" type="ORF">ACFFU9_06235</name>
</gene>
<comment type="similarity">
    <text evidence="1">Belongs to the short-chain dehydrogenases/reductases (SDR) family.</text>
</comment>
<dbReference type="InterPro" id="IPR051122">
    <property type="entry name" value="SDR_DHRS6-like"/>
</dbReference>
<evidence type="ECO:0000313" key="4">
    <source>
        <dbReference type="Proteomes" id="UP001589585"/>
    </source>
</evidence>
<reference evidence="3 4" key="1">
    <citation type="submission" date="2024-09" db="EMBL/GenBank/DDBJ databases">
        <authorList>
            <person name="Sun Q."/>
            <person name="Mori K."/>
        </authorList>
    </citation>
    <scope>NUCLEOTIDE SEQUENCE [LARGE SCALE GENOMIC DNA]</scope>
    <source>
        <strain evidence="3 4">CECT 8622</strain>
    </source>
</reference>
<dbReference type="GO" id="GO:0016491">
    <property type="term" value="F:oxidoreductase activity"/>
    <property type="evidence" value="ECO:0007669"/>
    <property type="project" value="UniProtKB-KW"/>
</dbReference>
<keyword evidence="2 3" id="KW-0560">Oxidoreductase</keyword>
<comment type="caution">
    <text evidence="3">The sequence shown here is derived from an EMBL/GenBank/DDBJ whole genome shotgun (WGS) entry which is preliminary data.</text>
</comment>
<dbReference type="EMBL" id="JBHMFC010000019">
    <property type="protein sequence ID" value="MFB9056340.1"/>
    <property type="molecule type" value="Genomic_DNA"/>
</dbReference>
<dbReference type="Proteomes" id="UP001589585">
    <property type="component" value="Unassembled WGS sequence"/>
</dbReference>
<sequence length="260" mass="27527">MTKFSLKNKVALVTGGGSGIGKAISLTFAKQGAKVHILDFNLDAAKETVNDIIALGGASEAHQCDVSNQSNVNSIINTITQKDGIHILINNAGIAHVGNVEAVEEADLDRLYNVNIKGLYNCIKACIPSLKASGGGVILNLASIASSVGINNRFAYSMTKGAVLTMTYSIAKDYVADGIRCNCMSPARVHTPFVDGFITKNYPGKEEEMFENLSKTQPIGRMGKPQEIADLALFLCSDEASFITGSNYAIDGGFVTLNGN</sequence>
<dbReference type="Pfam" id="PF13561">
    <property type="entry name" value="adh_short_C2"/>
    <property type="match status" value="1"/>
</dbReference>
<dbReference type="InterPro" id="IPR020904">
    <property type="entry name" value="Sc_DH/Rdtase_CS"/>
</dbReference>
<dbReference type="SUPFAM" id="SSF51735">
    <property type="entry name" value="NAD(P)-binding Rossmann-fold domains"/>
    <property type="match status" value="1"/>
</dbReference>
<keyword evidence="4" id="KW-1185">Reference proteome</keyword>
<evidence type="ECO:0000256" key="2">
    <source>
        <dbReference type="ARBA" id="ARBA00023002"/>
    </source>
</evidence>
<name>A0ABV5FA59_9FLAO</name>
<evidence type="ECO:0000256" key="1">
    <source>
        <dbReference type="ARBA" id="ARBA00006484"/>
    </source>
</evidence>
<dbReference type="RefSeq" id="WP_379860538.1">
    <property type="nucleotide sequence ID" value="NZ_JBHMFC010000019.1"/>
</dbReference>
<dbReference type="InterPro" id="IPR002347">
    <property type="entry name" value="SDR_fam"/>
</dbReference>
<dbReference type="PRINTS" id="PR00080">
    <property type="entry name" value="SDRFAMILY"/>
</dbReference>
<proteinExistence type="inferred from homology"/>
<evidence type="ECO:0000313" key="3">
    <source>
        <dbReference type="EMBL" id="MFB9056340.1"/>
    </source>
</evidence>
<protein>
    <submittedName>
        <fullName evidence="3">SDR family NAD(P)-dependent oxidoreductase</fullName>
        <ecNumber evidence="3">1.1.1.-</ecNumber>
    </submittedName>
</protein>
<dbReference type="CDD" id="cd05233">
    <property type="entry name" value="SDR_c"/>
    <property type="match status" value="1"/>
</dbReference>
<dbReference type="Gene3D" id="3.40.50.720">
    <property type="entry name" value="NAD(P)-binding Rossmann-like Domain"/>
    <property type="match status" value="1"/>
</dbReference>
<dbReference type="NCBIfam" id="NF005559">
    <property type="entry name" value="PRK07231.1"/>
    <property type="match status" value="1"/>
</dbReference>
<dbReference type="PANTHER" id="PTHR43477">
    <property type="entry name" value="DIHYDROANTICAPSIN 7-DEHYDROGENASE"/>
    <property type="match status" value="1"/>
</dbReference>
<dbReference type="PRINTS" id="PR00081">
    <property type="entry name" value="GDHRDH"/>
</dbReference>
<dbReference type="InterPro" id="IPR036291">
    <property type="entry name" value="NAD(P)-bd_dom_sf"/>
</dbReference>
<dbReference type="PANTHER" id="PTHR43477:SF1">
    <property type="entry name" value="DIHYDROANTICAPSIN 7-DEHYDROGENASE"/>
    <property type="match status" value="1"/>
</dbReference>